<dbReference type="EMBL" id="BMJQ01000012">
    <property type="protein sequence ID" value="GGF32461.1"/>
    <property type="molecule type" value="Genomic_DNA"/>
</dbReference>
<feature type="region of interest" description="Disordered" evidence="1">
    <location>
        <begin position="30"/>
        <end position="49"/>
    </location>
</feature>
<evidence type="ECO:0000256" key="1">
    <source>
        <dbReference type="SAM" id="MobiDB-lite"/>
    </source>
</evidence>
<evidence type="ECO:0008006" key="5">
    <source>
        <dbReference type="Google" id="ProtNLM"/>
    </source>
</evidence>
<reference evidence="3" key="1">
    <citation type="journal article" date="2014" name="Int. J. Syst. Evol. Microbiol.">
        <title>Complete genome sequence of Corynebacterium casei LMG S-19264T (=DSM 44701T), isolated from a smear-ripened cheese.</title>
        <authorList>
            <consortium name="US DOE Joint Genome Institute (JGI-PGF)"/>
            <person name="Walter F."/>
            <person name="Albersmeier A."/>
            <person name="Kalinowski J."/>
            <person name="Ruckert C."/>
        </authorList>
    </citation>
    <scope>NUCLEOTIDE SEQUENCE</scope>
    <source>
        <strain evidence="3">CGMCC 1.15725</strain>
    </source>
</reference>
<accession>A0A8J3E538</accession>
<keyword evidence="4" id="KW-1185">Reference proteome</keyword>
<proteinExistence type="predicted"/>
<dbReference type="InterPro" id="IPR021959">
    <property type="entry name" value="DUF3576"/>
</dbReference>
<evidence type="ECO:0000313" key="4">
    <source>
        <dbReference type="Proteomes" id="UP000646365"/>
    </source>
</evidence>
<sequence length="182" mass="19553">MVNRLRATTLALGLATAAVLAGCSDISPSDTAYRPNDPRYQEETQGDNSLFGSGGLVGLLGGGSKKDAPGAQGIGVNTFLWRASLDTVSFMPLTSADPFGGVIITDWYTPPETPNERFKLNVYILDRQLRADGIKATVFRQSHTPDGRWVDATVDPKTAADLENAILTRARQLRVNTAQQSS</sequence>
<evidence type="ECO:0000313" key="3">
    <source>
        <dbReference type="EMBL" id="GGF32461.1"/>
    </source>
</evidence>
<gene>
    <name evidence="3" type="ORF">GCM10011611_43310</name>
</gene>
<keyword evidence="2" id="KW-0732">Signal</keyword>
<dbReference type="AlphaFoldDB" id="A0A8J3E538"/>
<dbReference type="RefSeq" id="WP_189049677.1">
    <property type="nucleotide sequence ID" value="NZ_BMJQ01000012.1"/>
</dbReference>
<dbReference type="Pfam" id="PF12100">
    <property type="entry name" value="DUF3576"/>
    <property type="match status" value="1"/>
</dbReference>
<feature type="chain" id="PRO_5035242060" description="DUF3576 domain-containing protein" evidence="2">
    <location>
        <begin position="22"/>
        <end position="182"/>
    </location>
</feature>
<name>A0A8J3E538_9PROT</name>
<organism evidence="3 4">
    <name type="scientific">Aliidongia dinghuensis</name>
    <dbReference type="NCBI Taxonomy" id="1867774"/>
    <lineage>
        <taxon>Bacteria</taxon>
        <taxon>Pseudomonadati</taxon>
        <taxon>Pseudomonadota</taxon>
        <taxon>Alphaproteobacteria</taxon>
        <taxon>Rhodospirillales</taxon>
        <taxon>Dongiaceae</taxon>
        <taxon>Aliidongia</taxon>
    </lineage>
</organism>
<feature type="signal peptide" evidence="2">
    <location>
        <begin position="1"/>
        <end position="21"/>
    </location>
</feature>
<comment type="caution">
    <text evidence="3">The sequence shown here is derived from an EMBL/GenBank/DDBJ whole genome shotgun (WGS) entry which is preliminary data.</text>
</comment>
<protein>
    <recommendedName>
        <fullName evidence="5">DUF3576 domain-containing protein</fullName>
    </recommendedName>
</protein>
<reference evidence="3" key="2">
    <citation type="submission" date="2020-09" db="EMBL/GenBank/DDBJ databases">
        <authorList>
            <person name="Sun Q."/>
            <person name="Zhou Y."/>
        </authorList>
    </citation>
    <scope>NUCLEOTIDE SEQUENCE</scope>
    <source>
        <strain evidence="3">CGMCC 1.15725</strain>
    </source>
</reference>
<evidence type="ECO:0000256" key="2">
    <source>
        <dbReference type="SAM" id="SignalP"/>
    </source>
</evidence>
<dbReference type="PROSITE" id="PS51257">
    <property type="entry name" value="PROKAR_LIPOPROTEIN"/>
    <property type="match status" value="1"/>
</dbReference>
<dbReference type="Proteomes" id="UP000646365">
    <property type="component" value="Unassembled WGS sequence"/>
</dbReference>